<evidence type="ECO:0000259" key="7">
    <source>
        <dbReference type="Pfam" id="PF00703"/>
    </source>
</evidence>
<dbReference type="InterPro" id="IPR036156">
    <property type="entry name" value="Beta-gal/glucu_dom_sf"/>
</dbReference>
<dbReference type="Gene3D" id="3.20.20.80">
    <property type="entry name" value="Glycosidases"/>
    <property type="match status" value="1"/>
</dbReference>
<keyword evidence="2 11" id="KW-0378">Hydrolase</keyword>
<evidence type="ECO:0000259" key="8">
    <source>
        <dbReference type="Pfam" id="PF17786"/>
    </source>
</evidence>
<dbReference type="AlphaFoldDB" id="A0AA40E1B1"/>
<dbReference type="SUPFAM" id="SSF49785">
    <property type="entry name" value="Galactose-binding domain-like"/>
    <property type="match status" value="1"/>
</dbReference>
<dbReference type="Gene3D" id="2.60.120.260">
    <property type="entry name" value="Galactose-binding domain-like"/>
    <property type="match status" value="1"/>
</dbReference>
<gene>
    <name evidence="11" type="ORF">B0H67DRAFT_479689</name>
</gene>
<feature type="domain" description="Glycoside hydrolase family 2 immunoglobulin-like beta-sandwich" evidence="7">
    <location>
        <begin position="225"/>
        <end position="326"/>
    </location>
</feature>
<feature type="domain" description="Beta-mannosidase-like galactose-binding" evidence="10">
    <location>
        <begin position="58"/>
        <end position="174"/>
    </location>
</feature>
<dbReference type="InterPro" id="IPR041447">
    <property type="entry name" value="Mannosidase_ig"/>
</dbReference>
<proteinExistence type="inferred from homology"/>
<dbReference type="PANTHER" id="PTHR43536:SF1">
    <property type="entry name" value="MANNOSYLGLYCOPROTEIN ENDO-BETA-MANNOSIDASE"/>
    <property type="match status" value="1"/>
</dbReference>
<reference evidence="11" key="1">
    <citation type="submission" date="2023-06" db="EMBL/GenBank/DDBJ databases">
        <title>Genome-scale phylogeny and comparative genomics of the fungal order Sordariales.</title>
        <authorList>
            <consortium name="Lawrence Berkeley National Laboratory"/>
            <person name="Hensen N."/>
            <person name="Bonometti L."/>
            <person name="Westerberg I."/>
            <person name="Brannstrom I.O."/>
            <person name="Guillou S."/>
            <person name="Cros-Aarteil S."/>
            <person name="Calhoun S."/>
            <person name="Haridas S."/>
            <person name="Kuo A."/>
            <person name="Mondo S."/>
            <person name="Pangilinan J."/>
            <person name="Riley R."/>
            <person name="Labutti K."/>
            <person name="Andreopoulos B."/>
            <person name="Lipzen A."/>
            <person name="Chen C."/>
            <person name="Yanf M."/>
            <person name="Daum C."/>
            <person name="Ng V."/>
            <person name="Clum A."/>
            <person name="Steindorff A."/>
            <person name="Ohm R."/>
            <person name="Martin F."/>
            <person name="Silar P."/>
            <person name="Natvig D."/>
            <person name="Lalanne C."/>
            <person name="Gautier V."/>
            <person name="Ament-Velasquez S.L."/>
            <person name="Kruys A."/>
            <person name="Hutchinson M.I."/>
            <person name="Powell A.J."/>
            <person name="Barry K."/>
            <person name="Miller A.N."/>
            <person name="Grigoriev I.V."/>
            <person name="Debuchy R."/>
            <person name="Gladieux P."/>
            <person name="Thoren M.H."/>
            <person name="Johannesson H."/>
        </authorList>
    </citation>
    <scope>NUCLEOTIDE SEQUENCE</scope>
    <source>
        <strain evidence="11">SMH4607-1</strain>
    </source>
</reference>
<feature type="chain" id="PRO_5041265367" evidence="6">
    <location>
        <begin position="22"/>
        <end position="884"/>
    </location>
</feature>
<evidence type="ECO:0000256" key="1">
    <source>
        <dbReference type="ARBA" id="ARBA00007401"/>
    </source>
</evidence>
<feature type="domain" description="Exo-beta-D-glucosaminidase Ig-fold" evidence="9">
    <location>
        <begin position="775"/>
        <end position="877"/>
    </location>
</feature>
<dbReference type="Pfam" id="PF00703">
    <property type="entry name" value="Glyco_hydro_2"/>
    <property type="match status" value="1"/>
</dbReference>
<evidence type="ECO:0000259" key="10">
    <source>
        <dbReference type="Pfam" id="PF22666"/>
    </source>
</evidence>
<dbReference type="InterPro" id="IPR008979">
    <property type="entry name" value="Galactose-bd-like_sf"/>
</dbReference>
<keyword evidence="12" id="KW-1185">Reference proteome</keyword>
<evidence type="ECO:0000313" key="11">
    <source>
        <dbReference type="EMBL" id="KAK0724249.1"/>
    </source>
</evidence>
<dbReference type="Pfam" id="PF22666">
    <property type="entry name" value="Glyco_hydro_2_N2"/>
    <property type="match status" value="1"/>
</dbReference>
<dbReference type="GO" id="GO:0004553">
    <property type="term" value="F:hydrolase activity, hydrolyzing O-glycosyl compounds"/>
    <property type="evidence" value="ECO:0007669"/>
    <property type="project" value="InterPro"/>
</dbReference>
<dbReference type="EMBL" id="JAUKUA010000002">
    <property type="protein sequence ID" value="KAK0724249.1"/>
    <property type="molecule type" value="Genomic_DNA"/>
</dbReference>
<keyword evidence="4" id="KW-0326">Glycosidase</keyword>
<keyword evidence="3" id="KW-0119">Carbohydrate metabolism</keyword>
<evidence type="ECO:0000256" key="4">
    <source>
        <dbReference type="ARBA" id="ARBA00023295"/>
    </source>
</evidence>
<keyword evidence="6" id="KW-0732">Signal</keyword>
<evidence type="ECO:0000259" key="9">
    <source>
        <dbReference type="Pfam" id="PF18368"/>
    </source>
</evidence>
<dbReference type="PANTHER" id="PTHR43536">
    <property type="entry name" value="MANNOSYLGLYCOPROTEIN ENDO-BETA-MANNOSIDASE"/>
    <property type="match status" value="1"/>
</dbReference>
<evidence type="ECO:0000256" key="3">
    <source>
        <dbReference type="ARBA" id="ARBA00023277"/>
    </source>
</evidence>
<dbReference type="InterPro" id="IPR043534">
    <property type="entry name" value="EBDG/EBM"/>
</dbReference>
<dbReference type="SUPFAM" id="SSF51445">
    <property type="entry name" value="(Trans)glycosidases"/>
    <property type="match status" value="1"/>
</dbReference>
<keyword evidence="5" id="KW-0624">Polysaccharide degradation</keyword>
<accession>A0AA40E1B1</accession>
<feature type="signal peptide" evidence="6">
    <location>
        <begin position="1"/>
        <end position="21"/>
    </location>
</feature>
<name>A0AA40E1B1_9PEZI</name>
<feature type="domain" description="Mannosidase Ig/CBM-like" evidence="8">
    <location>
        <begin position="682"/>
        <end position="763"/>
    </location>
</feature>
<sequence>MHVATASLALSLGGLLSGVGGAALVSAPGETAAIPAWDLQSTAKAGTDLTTLSKTGVDTSAWHHVKVPQCTLMGCLLESGVYNDTTLFYSNNLDTVDAQQFSVPWIYRNEFDLEPASGRHFFLQTHGISSRADIFLNGKQVADQSVQVGAYAGHRFEVTEAAAKSNALVIRAYPTSYYYDFGIGWVDWNPWPKDNGTGVWRAVEVKQTGPVVLEPLRVVTKLGASLGSQPAGVTLKARAQNLEKTAVTVTASGLVAPVGGEPIAWSKTFTLAPLSISDIVLDSVVQKPAIWWPKQWGEQPLYDAKLTLTTSDGVVSDFVAEKFGFRTVTSKVNSFNDTTFFVNGQPFQVIGGGYAPDMFLRWDAAKWEKELQYVLDLGFNAVRLEGKNEHPDLYNIADRLGVMIMAGWECCDKWEAWRYNQDLAVPTPYWDDADYATANASMLHDAAMMQTHPSLLSFLIGSDYWPDDRATPMYMNAFNSVDWQVPIIGSASKRGFSNITGPSGLKMEGPYDWVPPNYWYDTDDDQYGAAFGFGSELGAGVGTPDLSSLKKFLSPADLADLWKSPNKNLFHMSTETSSFHNRAIYNTALWKRLGAPSSLEDYVQKAQISDYEATRSQYEGYAAMWNARRPATGLIYWMLTGAFPSLHWNIWDYYMRPAGGYFGAKVGSRVEHVAYDYVRKNVVLINRSLDKAGKRTVGVQVVDTAGKAVYNGSVEATTVPNTSKSIASLTTALGSIKDVVFLRLVLADEKGAVLSRNVYWLTKSVDVLDWENSEWYVTPVTKYSDYTALNKLSAANVTTTTAKAAGGGTTVTLENLSSVPAFFVSLALVDGKGQDVVPLTWSDNYVTLWPKEKLSLTVRTLEGAATPGAIEIVGRNVAKTVVKL</sequence>
<dbReference type="InterPro" id="IPR054593">
    <property type="entry name" value="Beta-mannosidase-like_N2"/>
</dbReference>
<dbReference type="Gene3D" id="2.60.40.10">
    <property type="entry name" value="Immunoglobulins"/>
    <property type="match status" value="3"/>
</dbReference>
<dbReference type="Proteomes" id="UP001172102">
    <property type="component" value="Unassembled WGS sequence"/>
</dbReference>
<dbReference type="InterPro" id="IPR006102">
    <property type="entry name" value="Ig-like_GH2"/>
</dbReference>
<dbReference type="Pfam" id="PF18368">
    <property type="entry name" value="Ig_GlcNase"/>
    <property type="match status" value="1"/>
</dbReference>
<dbReference type="InterPro" id="IPR017853">
    <property type="entry name" value="GH"/>
</dbReference>
<comment type="similarity">
    <text evidence="1">Belongs to the glycosyl hydrolase 2 family.</text>
</comment>
<dbReference type="InterPro" id="IPR013783">
    <property type="entry name" value="Ig-like_fold"/>
</dbReference>
<evidence type="ECO:0000256" key="2">
    <source>
        <dbReference type="ARBA" id="ARBA00022801"/>
    </source>
</evidence>
<organism evidence="11 12">
    <name type="scientific">Lasiosphaeris hirsuta</name>
    <dbReference type="NCBI Taxonomy" id="260670"/>
    <lineage>
        <taxon>Eukaryota</taxon>
        <taxon>Fungi</taxon>
        <taxon>Dikarya</taxon>
        <taxon>Ascomycota</taxon>
        <taxon>Pezizomycotina</taxon>
        <taxon>Sordariomycetes</taxon>
        <taxon>Sordariomycetidae</taxon>
        <taxon>Sordariales</taxon>
        <taxon>Lasiosphaeriaceae</taxon>
        <taxon>Lasiosphaeris</taxon>
    </lineage>
</organism>
<dbReference type="GO" id="GO:0000272">
    <property type="term" value="P:polysaccharide catabolic process"/>
    <property type="evidence" value="ECO:0007669"/>
    <property type="project" value="UniProtKB-KW"/>
</dbReference>
<dbReference type="SUPFAM" id="SSF49303">
    <property type="entry name" value="beta-Galactosidase/glucuronidase domain"/>
    <property type="match status" value="3"/>
</dbReference>
<evidence type="ECO:0000256" key="5">
    <source>
        <dbReference type="ARBA" id="ARBA00023326"/>
    </source>
</evidence>
<evidence type="ECO:0000313" key="12">
    <source>
        <dbReference type="Proteomes" id="UP001172102"/>
    </source>
</evidence>
<protein>
    <submittedName>
        <fullName evidence="11">Glycoside hydrolase family 2 protein</fullName>
    </submittedName>
</protein>
<comment type="caution">
    <text evidence="11">The sequence shown here is derived from an EMBL/GenBank/DDBJ whole genome shotgun (WGS) entry which is preliminary data.</text>
</comment>
<dbReference type="Pfam" id="PF17786">
    <property type="entry name" value="Mannosidase_ig"/>
    <property type="match status" value="1"/>
</dbReference>
<dbReference type="InterPro" id="IPR041351">
    <property type="entry name" value="Ig_GlcNase"/>
</dbReference>
<evidence type="ECO:0000256" key="6">
    <source>
        <dbReference type="SAM" id="SignalP"/>
    </source>
</evidence>